<evidence type="ECO:0000313" key="2">
    <source>
        <dbReference type="EMBL" id="DAG01742.1"/>
    </source>
</evidence>
<organism evidence="2">
    <name type="scientific">Siphoviridae sp. ctSMg55</name>
    <dbReference type="NCBI Taxonomy" id="2825509"/>
    <lineage>
        <taxon>Viruses</taxon>
        <taxon>Duplodnaviria</taxon>
        <taxon>Heunggongvirae</taxon>
        <taxon>Uroviricota</taxon>
        <taxon>Caudoviricetes</taxon>
    </lineage>
</organism>
<protein>
    <submittedName>
        <fullName evidence="2">Uncharacterized protein</fullName>
    </submittedName>
</protein>
<reference evidence="2" key="1">
    <citation type="journal article" date="2021" name="Proc. Natl. Acad. Sci. U.S.A.">
        <title>A Catalog of Tens of Thousands of Viruses from Human Metagenomes Reveals Hidden Associations with Chronic Diseases.</title>
        <authorList>
            <person name="Tisza M.J."/>
            <person name="Buck C.B."/>
        </authorList>
    </citation>
    <scope>NUCLEOTIDE SEQUENCE</scope>
    <source>
        <strain evidence="2">CtSMg55</strain>
    </source>
</reference>
<sequence>MIWVPSGRDLRPSGSANLPTTRQRCWKSTGRTYRDGAMSGR</sequence>
<accession>A0A8S5V4V8</accession>
<feature type="region of interest" description="Disordered" evidence="1">
    <location>
        <begin position="1"/>
        <end position="22"/>
    </location>
</feature>
<dbReference type="EMBL" id="BK016197">
    <property type="protein sequence ID" value="DAG01742.1"/>
    <property type="molecule type" value="Genomic_DNA"/>
</dbReference>
<proteinExistence type="predicted"/>
<evidence type="ECO:0000256" key="1">
    <source>
        <dbReference type="SAM" id="MobiDB-lite"/>
    </source>
</evidence>
<name>A0A8S5V4V8_9CAUD</name>